<accession>A0A8E0KL86</accession>
<evidence type="ECO:0000313" key="1">
    <source>
        <dbReference type="EMBL" id="GAD59149.1"/>
    </source>
</evidence>
<dbReference type="EMBL" id="BATC01000020">
    <property type="protein sequence ID" value="GAD59149.1"/>
    <property type="molecule type" value="Genomic_DNA"/>
</dbReference>
<keyword evidence="2" id="KW-1185">Reference proteome</keyword>
<gene>
    <name evidence="1" type="ORF">MBEBAB_1399</name>
</gene>
<reference evidence="2" key="1">
    <citation type="journal article" date="2013" name="Genome Announc.">
        <title>Draft Genome Sequence of the Dimorphic Prosthecate Bacterium Brevundimonas abyssalis TAR-001T.</title>
        <authorList>
            <person name="Tsubouchi T."/>
            <person name="Nishi S."/>
            <person name="Usui K."/>
            <person name="Shimane Y."/>
            <person name="Takaki Y."/>
            <person name="Maruyama T."/>
            <person name="Hatada Y."/>
        </authorList>
    </citation>
    <scope>NUCLEOTIDE SEQUENCE [LARGE SCALE GENOMIC DNA]</scope>
    <source>
        <strain evidence="2">TAR-001</strain>
    </source>
</reference>
<evidence type="ECO:0000313" key="2">
    <source>
        <dbReference type="Proteomes" id="UP000016569"/>
    </source>
</evidence>
<dbReference type="AlphaFoldDB" id="A0A8E0KL86"/>
<name>A0A8E0KL86_9CAUL</name>
<comment type="caution">
    <text evidence="1">The sequence shown here is derived from an EMBL/GenBank/DDBJ whole genome shotgun (WGS) entry which is preliminary data.</text>
</comment>
<dbReference type="RefSeq" id="WP_021697244.1">
    <property type="nucleotide sequence ID" value="NZ_BATC01000020.1"/>
</dbReference>
<sequence length="451" mass="48865">MTELSVASQNAISAMLEMAPDSALAKLSVALRTTPGVKADWIRRRTVAEISARRMRTIAFGPLTALFRKRADGVRGLSFPAAILNGLWRRVCERQALLLAQAEDMTVGGGSIDPRLLDQLCVSAAAILRDEPGGVWPGLDPRTAEHVAACFDLAPLARAAMPMLDMWIGRADADSEASLRLMMRDAVRIREDAAPMMLEILFANIEDAALILRVISRVSGAGGEERFLADSELADFGERLFERVEEAGEALNEFHPGRDDSDEARQVASRLERAAGMMAQMELSLAFTPEGAWGARFQELKLRMGRALDGLLGLCPRMVDKALPMERVRIHGSMSRMAPVMDARTDGPLVEQARSAMLMLSASKAAAGVLGYAGQRAQLCETLEKRLLQYGDELIEALNAGEGSDEDHMARLVELCAGFLEQADAEVPARTLRRRLAAAQGATAAPSPQMA</sequence>
<dbReference type="OrthoDB" id="7168878at2"/>
<dbReference type="Proteomes" id="UP000016569">
    <property type="component" value="Unassembled WGS sequence"/>
</dbReference>
<protein>
    <submittedName>
        <fullName evidence="1">Uncharacterized protein</fullName>
    </submittedName>
</protein>
<proteinExistence type="predicted"/>
<organism evidence="1 2">
    <name type="scientific">Brevundimonas abyssalis TAR-001</name>
    <dbReference type="NCBI Taxonomy" id="1391729"/>
    <lineage>
        <taxon>Bacteria</taxon>
        <taxon>Pseudomonadati</taxon>
        <taxon>Pseudomonadota</taxon>
        <taxon>Alphaproteobacteria</taxon>
        <taxon>Caulobacterales</taxon>
        <taxon>Caulobacteraceae</taxon>
        <taxon>Brevundimonas</taxon>
    </lineage>
</organism>